<dbReference type="Pfam" id="PF19527">
    <property type="entry name" value="DUF6055"/>
    <property type="match status" value="1"/>
</dbReference>
<dbReference type="AlphaFoldDB" id="A0A1G5GDL8"/>
<evidence type="ECO:0000256" key="1">
    <source>
        <dbReference type="SAM" id="MobiDB-lite"/>
    </source>
</evidence>
<proteinExistence type="predicted"/>
<feature type="region of interest" description="Disordered" evidence="1">
    <location>
        <begin position="461"/>
        <end position="620"/>
    </location>
</feature>
<protein>
    <submittedName>
        <fullName evidence="3">Uncharacterized protein</fullName>
    </submittedName>
</protein>
<dbReference type="Proteomes" id="UP000183047">
    <property type="component" value="Unassembled WGS sequence"/>
</dbReference>
<sequence>MNRKKLISTFTAVGLAAVLAVSPVRSIDIEAAPVNTISTTPVASSNIVELTRNDAYKVRDAFYSLGDNSVNRMASEHFQIIWGRSNSTNVRIDEEFIKGNLTNLENIYAFYTQELGMKDIGVSGNGKFKTNVYISNTGLGAFQDNWAYMNTDREGFGFLFVAPGAMVVSDPNPSWVLPHELAHVFTYYQGGTIDYPWYESTANWFRDQFLGSEYYSYHGKKFGPYSDFFSPYLLNADYYVPHMLNWYDTWPIFLYISENPDNIKGLGMDLIHKILENKQKDDSMYATIERLSGVPIKTILGGMSKRLATMDFSRQKFYLEHLNNETLREPGNREKLYTTLQRPDAQGYQAVPANKAPMQTGFNVIPLNVDLKKGGISADFVNTSGIQGSDFRVTLVTSTADNKTRYSETFSSGKGTIALHGDEKAAYLVVCATPDRLKGYHTDWNSKTTETDTRFTYKVKIESVDGTPAPSDNKEEATPEPEKKEDNSAVTPEPDKKEDTSAVTPEPDKKTDEKNNDNNKKEATPEPEKVTDNKDAANKDATNNDAANKDATNKETSNKDTNKKDNSNKASDSATTGDTAKPTDNKDNVISSGVSVDTNSRDNKDNNGNSGNKGNKDSSGSCNNNNNGGCNNNSNNNNNSGGCNNGNNNNNGNFGNTGNNGTCPFQTTDADFNNGTWPIDTSCGGDSSGYKPSPIGPGYTTGDNSGNNQGNQGFDSSTQGTDTLDLDYMFEEEDSGSSIWELIGAIIKRFFGF</sequence>
<accession>A0A1G5GDL8</accession>
<gene>
    <name evidence="3" type="ORF">SAMN02910451_02828</name>
</gene>
<feature type="compositionally biased region" description="Basic and acidic residues" evidence="1">
    <location>
        <begin position="472"/>
        <end position="538"/>
    </location>
</feature>
<feature type="compositionally biased region" description="Polar residues" evidence="1">
    <location>
        <begin position="588"/>
        <end position="598"/>
    </location>
</feature>
<feature type="signal peptide" evidence="2">
    <location>
        <begin position="1"/>
        <end position="26"/>
    </location>
</feature>
<dbReference type="OrthoDB" id="6428915at2"/>
<feature type="compositionally biased region" description="Low complexity" evidence="1">
    <location>
        <begin position="702"/>
        <end position="717"/>
    </location>
</feature>
<name>A0A1G5GDL8_9FIRM</name>
<feature type="compositionally biased region" description="Low complexity" evidence="1">
    <location>
        <begin position="606"/>
        <end position="620"/>
    </location>
</feature>
<dbReference type="EMBL" id="FMUR01000020">
    <property type="protein sequence ID" value="SCY49665.1"/>
    <property type="molecule type" value="Genomic_DNA"/>
</dbReference>
<evidence type="ECO:0000313" key="3">
    <source>
        <dbReference type="EMBL" id="SCY49665.1"/>
    </source>
</evidence>
<evidence type="ECO:0000256" key="2">
    <source>
        <dbReference type="SAM" id="SignalP"/>
    </source>
</evidence>
<feature type="chain" id="PRO_5038448513" evidence="2">
    <location>
        <begin position="27"/>
        <end position="753"/>
    </location>
</feature>
<dbReference type="InterPro" id="IPR045690">
    <property type="entry name" value="DUF6055"/>
</dbReference>
<feature type="compositionally biased region" description="Basic and acidic residues" evidence="1">
    <location>
        <begin position="547"/>
        <end position="567"/>
    </location>
</feature>
<organism evidence="3 4">
    <name type="scientific">Butyrivibrio hungatei</name>
    <dbReference type="NCBI Taxonomy" id="185008"/>
    <lineage>
        <taxon>Bacteria</taxon>
        <taxon>Bacillati</taxon>
        <taxon>Bacillota</taxon>
        <taxon>Clostridia</taxon>
        <taxon>Lachnospirales</taxon>
        <taxon>Lachnospiraceae</taxon>
        <taxon>Butyrivibrio</taxon>
    </lineage>
</organism>
<reference evidence="4" key="1">
    <citation type="submission" date="2016-10" db="EMBL/GenBank/DDBJ databases">
        <authorList>
            <person name="Varghese N."/>
            <person name="Submissions S."/>
        </authorList>
    </citation>
    <scope>NUCLEOTIDE SEQUENCE [LARGE SCALE GENOMIC DNA]</scope>
    <source>
        <strain evidence="4">XBD2006</strain>
    </source>
</reference>
<keyword evidence="2" id="KW-0732">Signal</keyword>
<feature type="region of interest" description="Disordered" evidence="1">
    <location>
        <begin position="683"/>
        <end position="721"/>
    </location>
</feature>
<evidence type="ECO:0000313" key="4">
    <source>
        <dbReference type="Proteomes" id="UP000183047"/>
    </source>
</evidence>
<dbReference type="RefSeq" id="WP_074463233.1">
    <property type="nucleotide sequence ID" value="NZ_FMUR01000020.1"/>
</dbReference>
<keyword evidence="4" id="KW-1185">Reference proteome</keyword>